<dbReference type="STRING" id="71717.A0A4Y7SXU1"/>
<evidence type="ECO:0000313" key="3">
    <source>
        <dbReference type="EMBL" id="TEB26448.1"/>
    </source>
</evidence>
<dbReference type="Proteomes" id="UP000298030">
    <property type="component" value="Unassembled WGS sequence"/>
</dbReference>
<reference evidence="3 4" key="1">
    <citation type="journal article" date="2019" name="Nat. Ecol. Evol.">
        <title>Megaphylogeny resolves global patterns of mushroom evolution.</title>
        <authorList>
            <person name="Varga T."/>
            <person name="Krizsan K."/>
            <person name="Foldi C."/>
            <person name="Dima B."/>
            <person name="Sanchez-Garcia M."/>
            <person name="Sanchez-Ramirez S."/>
            <person name="Szollosi G.J."/>
            <person name="Szarkandi J.G."/>
            <person name="Papp V."/>
            <person name="Albert L."/>
            <person name="Andreopoulos W."/>
            <person name="Angelini C."/>
            <person name="Antonin V."/>
            <person name="Barry K.W."/>
            <person name="Bougher N.L."/>
            <person name="Buchanan P."/>
            <person name="Buyck B."/>
            <person name="Bense V."/>
            <person name="Catcheside P."/>
            <person name="Chovatia M."/>
            <person name="Cooper J."/>
            <person name="Damon W."/>
            <person name="Desjardin D."/>
            <person name="Finy P."/>
            <person name="Geml J."/>
            <person name="Haridas S."/>
            <person name="Hughes K."/>
            <person name="Justo A."/>
            <person name="Karasinski D."/>
            <person name="Kautmanova I."/>
            <person name="Kiss B."/>
            <person name="Kocsube S."/>
            <person name="Kotiranta H."/>
            <person name="LaButti K.M."/>
            <person name="Lechner B.E."/>
            <person name="Liimatainen K."/>
            <person name="Lipzen A."/>
            <person name="Lukacs Z."/>
            <person name="Mihaltcheva S."/>
            <person name="Morgado L.N."/>
            <person name="Niskanen T."/>
            <person name="Noordeloos M.E."/>
            <person name="Ohm R.A."/>
            <person name="Ortiz-Santana B."/>
            <person name="Ovrebo C."/>
            <person name="Racz N."/>
            <person name="Riley R."/>
            <person name="Savchenko A."/>
            <person name="Shiryaev A."/>
            <person name="Soop K."/>
            <person name="Spirin V."/>
            <person name="Szebenyi C."/>
            <person name="Tomsovsky M."/>
            <person name="Tulloss R.E."/>
            <person name="Uehling J."/>
            <person name="Grigoriev I.V."/>
            <person name="Vagvolgyi C."/>
            <person name="Papp T."/>
            <person name="Martin F.M."/>
            <person name="Miettinen O."/>
            <person name="Hibbett D.S."/>
            <person name="Nagy L.G."/>
        </authorList>
    </citation>
    <scope>NUCLEOTIDE SEQUENCE [LARGE SCALE GENOMIC DNA]</scope>
    <source>
        <strain evidence="3 4">FP101781</strain>
    </source>
</reference>
<keyword evidence="1" id="KW-0560">Oxidoreductase</keyword>
<dbReference type="EMBL" id="QPFP01000048">
    <property type="protein sequence ID" value="TEB26448.1"/>
    <property type="molecule type" value="Genomic_DNA"/>
</dbReference>
<name>A0A4Y7SXU1_COPMI</name>
<dbReference type="Pfam" id="PF14027">
    <property type="entry name" value="Questin_oxidase"/>
    <property type="match status" value="1"/>
</dbReference>
<keyword evidence="4" id="KW-1185">Reference proteome</keyword>
<protein>
    <recommendedName>
        <fullName evidence="5">Oxidoreductase AflY</fullName>
    </recommendedName>
</protein>
<evidence type="ECO:0000256" key="2">
    <source>
        <dbReference type="SAM" id="MobiDB-lite"/>
    </source>
</evidence>
<evidence type="ECO:0000256" key="1">
    <source>
        <dbReference type="ARBA" id="ARBA00023002"/>
    </source>
</evidence>
<dbReference type="AlphaFoldDB" id="A0A4Y7SXU1"/>
<dbReference type="InterPro" id="IPR025337">
    <property type="entry name" value="Questin_oxidase-like"/>
</dbReference>
<dbReference type="OrthoDB" id="10004862at2759"/>
<proteinExistence type="predicted"/>
<sequence length="656" mass="72667">MHLSGGNLLFDESRRCGSMSRNDVVVWSTNRQDSLHEMPLFSLPTSSFRKRVQNTKYLRTMAPNLHSLFPTPGDPPSHLSPSHWPGASPNSTETLLEVLKHNHEHWHTFINEKHFHNHAPHRSLALWSLGADGDVIRAGYEKDCSYEKPAFESPSNITKENWAEHLGDERYYHAYMEFFEESIEKDGVTHTLEEYLFGTSANVGSDWEGMFSSGSSGPQPRMLGRFFSGVVHPLIHTGYGLEFGLPGMMAEGLAQTAVHASATSPLVPAYLFESSAFGAINNFTHSAGKGLHDALSSTIQSLDAAFGSLLPKEALELLRRDPTSEPRKLASDDVRPEKSEYFKAKDVHALDILGWVSKDMRFTPSDPSKRDSFDEMIGKHAETLLKFTHLWHLDGEKLGTDKAYLDGKIEELAFVVAVMFGVGGWTGRGTQEDGRDAFFNADFFLMHLVTSSVFIPSICAYITPMSRARLLHTYLAVALALYVFRGCPALDIAGFQVRMKEPQPVGPQPHPSKGTLPSRDSDKAVNPDPWLPILQTSMVHPDEHVSKSQRSLSNWAAHFGTRKFKPGSSGSKLSDTEAAEGAGLGMGWGKECEVEGSIPLELEGAEYLDGTVFLRTAELTAARMGRVREGQDEAGGWDFKGFFDRKDLSSVRKAHL</sequence>
<evidence type="ECO:0008006" key="5">
    <source>
        <dbReference type="Google" id="ProtNLM"/>
    </source>
</evidence>
<comment type="caution">
    <text evidence="3">The sequence shown here is derived from an EMBL/GenBank/DDBJ whole genome shotgun (WGS) entry which is preliminary data.</text>
</comment>
<gene>
    <name evidence="3" type="ORF">FA13DRAFT_1038591</name>
</gene>
<evidence type="ECO:0000313" key="4">
    <source>
        <dbReference type="Proteomes" id="UP000298030"/>
    </source>
</evidence>
<dbReference type="PANTHER" id="PTHR35870:SF1">
    <property type="entry name" value="PROTEIN, PUTATIVE (AFU_ORTHOLOGUE AFUA_5G03330)-RELATED"/>
    <property type="match status" value="1"/>
</dbReference>
<accession>A0A4Y7SXU1</accession>
<feature type="region of interest" description="Disordered" evidence="2">
    <location>
        <begin position="501"/>
        <end position="522"/>
    </location>
</feature>
<organism evidence="3 4">
    <name type="scientific">Coprinellus micaceus</name>
    <name type="common">Glistening ink-cap mushroom</name>
    <name type="synonym">Coprinus micaceus</name>
    <dbReference type="NCBI Taxonomy" id="71717"/>
    <lineage>
        <taxon>Eukaryota</taxon>
        <taxon>Fungi</taxon>
        <taxon>Dikarya</taxon>
        <taxon>Basidiomycota</taxon>
        <taxon>Agaricomycotina</taxon>
        <taxon>Agaricomycetes</taxon>
        <taxon>Agaricomycetidae</taxon>
        <taxon>Agaricales</taxon>
        <taxon>Agaricineae</taxon>
        <taxon>Psathyrellaceae</taxon>
        <taxon>Coprinellus</taxon>
    </lineage>
</organism>
<feature type="region of interest" description="Disordered" evidence="2">
    <location>
        <begin position="65"/>
        <end position="91"/>
    </location>
</feature>
<dbReference type="PANTHER" id="PTHR35870">
    <property type="entry name" value="PROTEIN, PUTATIVE (AFU_ORTHOLOGUE AFUA_5G03330)-RELATED"/>
    <property type="match status" value="1"/>
</dbReference>
<dbReference type="GO" id="GO:0016491">
    <property type="term" value="F:oxidoreductase activity"/>
    <property type="evidence" value="ECO:0007669"/>
    <property type="project" value="UniProtKB-KW"/>
</dbReference>